<feature type="active site" description="Proton donor; for dehydratase activity" evidence="5">
    <location>
        <position position="2010"/>
    </location>
</feature>
<feature type="domain" description="SSD" evidence="9">
    <location>
        <begin position="256"/>
        <end position="415"/>
    </location>
</feature>
<dbReference type="Gene3D" id="3.90.180.10">
    <property type="entry name" value="Medium-chain alcohol dehydrogenases, catalytic domain"/>
    <property type="match status" value="1"/>
</dbReference>
<keyword evidence="7" id="KW-0812">Transmembrane</keyword>
<dbReference type="PROSITE" id="PS50075">
    <property type="entry name" value="CARRIER"/>
    <property type="match status" value="1"/>
</dbReference>
<dbReference type="SUPFAM" id="SSF52151">
    <property type="entry name" value="FabD/lysophospholipase-like"/>
    <property type="match status" value="1"/>
</dbReference>
<dbReference type="Pfam" id="PF00698">
    <property type="entry name" value="Acyl_transf_1"/>
    <property type="match status" value="1"/>
</dbReference>
<dbReference type="InterPro" id="IPR011032">
    <property type="entry name" value="GroES-like_sf"/>
</dbReference>
<evidence type="ECO:0000256" key="4">
    <source>
        <dbReference type="ARBA" id="ARBA00022679"/>
    </source>
</evidence>
<evidence type="ECO:0000313" key="12">
    <source>
        <dbReference type="EMBL" id="KAK2549820.1"/>
    </source>
</evidence>
<evidence type="ECO:0000256" key="2">
    <source>
        <dbReference type="ARBA" id="ARBA00022450"/>
    </source>
</evidence>
<dbReference type="SMART" id="SM00826">
    <property type="entry name" value="PKS_DH"/>
    <property type="match status" value="1"/>
</dbReference>
<dbReference type="Pfam" id="PF00550">
    <property type="entry name" value="PP-binding"/>
    <property type="match status" value="1"/>
</dbReference>
<dbReference type="PROSITE" id="PS00606">
    <property type="entry name" value="KS3_1"/>
    <property type="match status" value="1"/>
</dbReference>
<dbReference type="InterPro" id="IPR053958">
    <property type="entry name" value="HMGCR/SNAP/NPC1-like_SSD"/>
</dbReference>
<feature type="compositionally biased region" description="Basic and acidic residues" evidence="6">
    <location>
        <begin position="3063"/>
        <end position="3074"/>
    </location>
</feature>
<feature type="domain" description="Carrier" evidence="8">
    <location>
        <begin position="2963"/>
        <end position="3038"/>
    </location>
</feature>
<dbReference type="InterPro" id="IPR013968">
    <property type="entry name" value="PKS_KR"/>
</dbReference>
<feature type="transmembrane region" description="Helical" evidence="7">
    <location>
        <begin position="285"/>
        <end position="312"/>
    </location>
</feature>
<dbReference type="InterPro" id="IPR029058">
    <property type="entry name" value="AB_hydrolase_fold"/>
</dbReference>
<keyword evidence="3" id="KW-0597">Phosphoprotein</keyword>
<dbReference type="Pfam" id="PF22621">
    <property type="entry name" value="CurL-like_PKS_C"/>
    <property type="match status" value="1"/>
</dbReference>
<dbReference type="InterPro" id="IPR049900">
    <property type="entry name" value="PKS_mFAS_DH"/>
</dbReference>
<dbReference type="InterPro" id="IPR049551">
    <property type="entry name" value="PKS_DH_C"/>
</dbReference>
<dbReference type="Pfam" id="PF12349">
    <property type="entry name" value="Sterol-sensing"/>
    <property type="match status" value="1"/>
</dbReference>
<dbReference type="InterPro" id="IPR001227">
    <property type="entry name" value="Ac_transferase_dom_sf"/>
</dbReference>
<dbReference type="InterPro" id="IPR042104">
    <property type="entry name" value="PKS_dehydratase_sf"/>
</dbReference>
<dbReference type="PANTHER" id="PTHR43775:SF37">
    <property type="entry name" value="SI:DKEY-61P9.11"/>
    <property type="match status" value="1"/>
</dbReference>
<keyword evidence="4" id="KW-0808">Transferase</keyword>
<dbReference type="InterPro" id="IPR049552">
    <property type="entry name" value="PKS_DH_N"/>
</dbReference>
<name>A0AAD9PWA3_ACRCE</name>
<dbReference type="Proteomes" id="UP001249851">
    <property type="component" value="Unassembled WGS sequence"/>
</dbReference>
<feature type="transmembrane region" description="Helical" evidence="7">
    <location>
        <begin position="252"/>
        <end position="273"/>
    </location>
</feature>
<dbReference type="SMART" id="SM00827">
    <property type="entry name" value="PKS_AT"/>
    <property type="match status" value="1"/>
</dbReference>
<reference evidence="12" key="2">
    <citation type="journal article" date="2023" name="Science">
        <title>Genomic signatures of disease resistance in endangered staghorn corals.</title>
        <authorList>
            <person name="Vollmer S.V."/>
            <person name="Selwyn J.D."/>
            <person name="Despard B.A."/>
            <person name="Roesel C.L."/>
        </authorList>
    </citation>
    <scope>NUCLEOTIDE SEQUENCE</scope>
    <source>
        <strain evidence="12">K2</strain>
    </source>
</reference>
<proteinExistence type="predicted"/>
<dbReference type="SUPFAM" id="SSF53901">
    <property type="entry name" value="Thiolase-like"/>
    <property type="match status" value="1"/>
</dbReference>
<dbReference type="SUPFAM" id="SSF50129">
    <property type="entry name" value="GroES-like"/>
    <property type="match status" value="1"/>
</dbReference>
<dbReference type="SUPFAM" id="SSF47336">
    <property type="entry name" value="ACP-like"/>
    <property type="match status" value="1"/>
</dbReference>
<dbReference type="SUPFAM" id="SSF51735">
    <property type="entry name" value="NAD(P)-binding Rossmann-fold domains"/>
    <property type="match status" value="2"/>
</dbReference>
<organism evidence="12 13">
    <name type="scientific">Acropora cervicornis</name>
    <name type="common">Staghorn coral</name>
    <dbReference type="NCBI Taxonomy" id="6130"/>
    <lineage>
        <taxon>Eukaryota</taxon>
        <taxon>Metazoa</taxon>
        <taxon>Cnidaria</taxon>
        <taxon>Anthozoa</taxon>
        <taxon>Hexacorallia</taxon>
        <taxon>Scleractinia</taxon>
        <taxon>Astrocoeniina</taxon>
        <taxon>Acroporidae</taxon>
        <taxon>Acropora</taxon>
    </lineage>
</organism>
<dbReference type="InterPro" id="IPR036736">
    <property type="entry name" value="ACP-like_sf"/>
</dbReference>
<sequence>MFLEKLGLLVVKHPTKVIIAVFLLLAGVSCLGFLFMSPANLQEEFFMSEKNHLVKNFSTAARYFPSINSRHVKVILTPMEERSNNVLSQGCLEDARLLHRTVLNLENFQKVCLVSKVKRQPKNTSCMMTNPLELCAVNGKTKVCLETILREWKNSSKILSDGRTFKFDQKLFFNELQIIQSSPNGKKENISAKAIRLIYYLKNPPESDPSLKTIQSWEESFIEKMKDLRSKMTCASLYFTSFQNDNYVATHLFSFDSMALIITFAALSCISYLMIITTTSSVRPVILILGSIVTICIAAVLVSSLSIGYLVADNIWQSSWMIIVLMYCKGATDALILIQDMHKQRHIPSLEHRITSCMTKSGMALSTSNLVSIVIFGLAQMSSFPVFRELTFLAVINILFYYLIFLVLLMACLTLCLSKFNFAETSCRRAIGSAIYDTECPEDDTDWNSSTCCPLMHTWANIVCSKLGSALILMFFLSLVVGGTCSLLVQNKGFDSPSMIHPKNEAAMFLNMERKFFDEKRVKIVFTRNLSYHDSELRKKLLAFGARLSNASYSERPVDNWIRRFEEWAKLRGFGCKGTQFNHCLANFLQDPKNALFRNDLNVTMQNNSLVNVVASYLHLYMTSSKEFSSKKRLLKSLQSDIDHFQAKQNIQVLIASQFLEETEELIYVEHECIWLATIAGIAASCFSLIFSGNPRIAAVLLAGFVAQVLELMALLHFWAVPLNWVSFICISLGFIIAMNLSIQMSQIRALSVDKTARKRTMDALNSAGTAILYGAVLGIASSIGLGFIYPNLTPIFHKVLPILFTLSLFHALGYIPSALLMTSKPMEACARGMATSFEQPQQLFELRDQQQSLQRESPLKDSFQQPSGVAIVGMSCRFPNAENKDLFWDMLIKGKSGFHHDYPPNRSAEHKEYHMLYNPKRFTQGRHCALGGAYLNNIRDFDAEFFNISPQEARAMDPQQRILLQITYEAIEDAGLRLEDLQKGKTGVFVGAMNMDCASRVTKPEHLNNLNQFHSTGITSSILANRISFCLNLTGPSLTVDTACSSSLIALKIATQCLQSGECDVAIVCAPNLILEPSTQVIFSVGGLLAPDGRCKSFDASGDGYGRGEGFVAVILKLTDIAVMDKDDIYCAIIACSMNNDGQTAVPITAPSSQTQAELSQQVLEESGLDADDIEYIEAHGTGTAIGDVVEVKSVSKTYCSKASGNSRVLRIGSVKSNLNHTESASGLAGLTKVALMLKNKTFVPTINITTLNPKLKLPEKGIRVQDVCEPWIKQGEKPRTAALNSFGYGGSNVHAILQECQEIKSNSENLSCRENLVLTLSAHSESALQDMAKKHAIWLKDNPQHEKAKSAICWSLNTRRSQYTHRLAVVSETLQEASNLLELFGHNKKGWEDHVAVGKTTTQHSRAVFVFGGQGANWNGMGRQLIKCEPLFQQIISKISSMIQGLGETWSLEDELHCQENISKLKGNIIGQPATFAIQYATAMLLESWGIVPAAVVGHSLGELAASCVSGALTLEEALRIILVRSRCHELCPTNGSMAAFGMSEEDATELIIQLRLESTIDIAAINDENSVTISGDRQSLECVQTHLRLNNIQVFWKDLPTSRAFHSFHVEMVKDCFQSQMKSLHLHPQATTIPLYSTVTGDIISGKTMDEDYWWGNFRQPVRFSKAVQNILRDNYRMAIEISPQPSLRHYLKKAAVQGSHSSQSRPLVYVATHPHKSVKAQHKAFLHNTVCRLYTLGYSIDWDLVQGEEWKVRYIRTPTYPWQTKDYWYMQDEQPKQEQVQSCNHAFLTNVKSTASFTGLQCWEVEVDLYQFPYLRDHALIQGGPVFPGAACVEMAIAMAVERFCCDEVEVKNTEFNNVLTIPENQVRLLHLQLQSGKDVDTADFMVKTIPGDGSEILLARGEVTVVLGEGKMRKISEQVRKGSLKSDQANTEVDSLNEFTTGMIPVALSEFKHLTKKFGFDFGPSFSLIKMIWRGIDEAVCCIEIERDEIKNEMDRYIVHPAILDACLQTSVAVEITADDSETKPTTFPVRIKRLLLLDRHIPQKTFCHVSKHTHGNWVTYNMNLMDLEGNTLIEVQGFQSTEMSTLIQSRKLENVAYETKWVESTIEALQHPVPKIEQEVKIVINDSQGVGRSFSDLLKKKNPAAHVIALDIPDTTVNLQETLPREITSVLASSPTQNSKVQLINFLPVEAERFPASYEGVDHSQTFSFVSTVQLLQAIATVNLESPHIVIVTRNSQVVTPDQETPCFPWASSVLGLRRTASLEFTNIRCTTVDLSSDSNDLALLVEEVQAVTLEDEIAFRGGKRFVNRIAALERSPASKECPSRPRKSDTNPSICIILHPRTQEMALKKYTWPRLSEHKIQVNVACAWIIDGNKSKLFSDSQVVGFSGQVCLAATDKTGAQIGDEVCGMARISKVGSQIQLDEDHVIRKPQGMTDPQAATLPVCMAVAFYIIRKILDERQNLCLFIDDTKSGLAEVTVLVAKAMGQTVFGVSLEGPKKLSHGKGISVHESTSKKPFASDDQATDVDAAIFFNEPTSKVIQNVCKFLKAEGKIVIINEDVNGCITIPTDKKITCERISFTEILQKPQKFFTLWNLVQQLMLSAGLMQEVLQITQHTMDIFRYVQNSKRKDQKILSNYFKMNTQAFASLSFSHFQQWKNGSMDILPPGIDKWGLKSDRSYMVVGGMRGFGFEVAKWMAYSGAKTIVLVARSKPSESKISEVSHLMSLTGANIILHQADASSPECMKALQQRLNTLPTVAGIVHTAMVLRDELIPSLNINHFRDVAAPKIKGAFLLHEMSLQMDLDFFVLFSSIASLLGNPGQASYAAANAFLDGLAQHRQHVLGLPAVSINWGPIKGAGVLQREEAIAEHLSRAGYFLLPSAQAIQHMEEVLLEETDRAQLGLFDVDWQKIQASTPGLAKSTRLTNIRNEGDLAENTQDIQQLASRILMEKNPQKQADLVQQYVIDLLCSWTGNTPSELDLNSSLYNYGMDSFSGLTFKMQFESSLHLSFEVFYFTQPDTTPAKLVQDIIGRLSKTPIKNEEPTEKATLNTEPGSDDSTQRKFDTKESVHPMDKASDCTTYHLIPLFKPEEAELRLFCIHPAGRYAMNLAPLANGFTQQSLVAFYAIGYTEPTMKAENRNVRKLAQSYIRMIKQVQRHGPYYLAGQSFGGLVAYEIACILTEQHEDVAFVAMIDTFPWYLPNRTGAARLELLFSGTKLDKLMDGLFEATFEQVLCRMASTNLGMTTEEYKELREKETLDDTIKCLQQTAIDKNIPLYDITVLQDSLRHDNRMATSKHKEWKPPQVRFKGPLTYLKSADQRYTPTRPLQEDSDASWAMLVDGNIDVYICPGDHLALGEPEDGAVVGGILATAVSVRYRTLCPSLPRLPTSLKQRRAIGKFEAGVNVVLYSKKASRNTHKGSMYLDARAHTLTFKTMLQKSDSANQKSDAKKIHIKELRNVLPGKYEQSAIKIASKVQDTSDQHTFNLMLVTSVVTPKRTYNFQWHSFEDMRGFFAMVEAIMGVTIYKV</sequence>
<keyword evidence="7" id="KW-0472">Membrane</keyword>
<dbReference type="SUPFAM" id="SSF82866">
    <property type="entry name" value="Multidrug efflux transporter AcrB transmembrane domain"/>
    <property type="match status" value="2"/>
</dbReference>
<protein>
    <recommendedName>
        <fullName evidence="1">oleoyl-[acyl-carrier-protein] hydrolase</fullName>
        <ecNumber evidence="1">3.1.2.14</ecNumber>
    </recommendedName>
</protein>
<dbReference type="InterPro" id="IPR018201">
    <property type="entry name" value="Ketoacyl_synth_AS"/>
</dbReference>
<feature type="region of interest" description="Disordered" evidence="6">
    <location>
        <begin position="3041"/>
        <end position="3074"/>
    </location>
</feature>
<dbReference type="SUPFAM" id="SSF55048">
    <property type="entry name" value="Probable ACP-binding domain of malonyl-CoA ACP transacylase"/>
    <property type="match status" value="1"/>
</dbReference>
<evidence type="ECO:0000256" key="6">
    <source>
        <dbReference type="SAM" id="MobiDB-lite"/>
    </source>
</evidence>
<dbReference type="InterPro" id="IPR016039">
    <property type="entry name" value="Thiolase-like"/>
</dbReference>
<dbReference type="SUPFAM" id="SSF53474">
    <property type="entry name" value="alpha/beta-Hydrolases"/>
    <property type="match status" value="1"/>
</dbReference>
<feature type="transmembrane region" description="Helical" evidence="7">
    <location>
        <begin position="318"/>
        <end position="338"/>
    </location>
</feature>
<feature type="transmembrane region" description="Helical" evidence="7">
    <location>
        <begin position="725"/>
        <end position="743"/>
    </location>
</feature>
<dbReference type="Gene3D" id="3.40.366.10">
    <property type="entry name" value="Malonyl-Coenzyme A Acyl Carrier Protein, domain 2"/>
    <property type="match status" value="1"/>
</dbReference>
<evidence type="ECO:0000256" key="7">
    <source>
        <dbReference type="SAM" id="Phobius"/>
    </source>
</evidence>
<dbReference type="EC" id="3.1.2.14" evidence="1"/>
<dbReference type="Pfam" id="PF00975">
    <property type="entry name" value="Thioesterase"/>
    <property type="match status" value="1"/>
</dbReference>
<dbReference type="InterPro" id="IPR001031">
    <property type="entry name" value="Thioesterase"/>
</dbReference>
<dbReference type="InterPro" id="IPR057326">
    <property type="entry name" value="KR_dom"/>
</dbReference>
<feature type="transmembrane region" description="Helical" evidence="7">
    <location>
        <begin position="796"/>
        <end position="816"/>
    </location>
</feature>
<feature type="transmembrane region" description="Helical" evidence="7">
    <location>
        <begin position="470"/>
        <end position="489"/>
    </location>
</feature>
<feature type="transmembrane region" description="Helical" evidence="7">
    <location>
        <begin position="698"/>
        <end position="719"/>
    </location>
</feature>
<dbReference type="PROSITE" id="PS52019">
    <property type="entry name" value="PKS_MFAS_DH"/>
    <property type="match status" value="1"/>
</dbReference>
<dbReference type="InterPro" id="IPR014043">
    <property type="entry name" value="Acyl_transferase_dom"/>
</dbReference>
<dbReference type="Gene3D" id="3.40.50.720">
    <property type="entry name" value="NAD(P)-binding Rossmann-like Domain"/>
    <property type="match status" value="3"/>
</dbReference>
<evidence type="ECO:0000256" key="3">
    <source>
        <dbReference type="ARBA" id="ARBA00022553"/>
    </source>
</evidence>
<dbReference type="Pfam" id="PF21089">
    <property type="entry name" value="PKS_DH_N"/>
    <property type="match status" value="1"/>
</dbReference>
<dbReference type="InterPro" id="IPR020841">
    <property type="entry name" value="PKS_Beta-ketoAc_synthase_dom"/>
</dbReference>
<dbReference type="SMART" id="SM00822">
    <property type="entry name" value="PKS_KR"/>
    <property type="match status" value="1"/>
</dbReference>
<dbReference type="InterPro" id="IPR050091">
    <property type="entry name" value="PKS_NRPS_Biosynth_Enz"/>
</dbReference>
<dbReference type="GO" id="GO:0016297">
    <property type="term" value="F:fatty acyl-[ACP] hydrolase activity"/>
    <property type="evidence" value="ECO:0007669"/>
    <property type="project" value="UniProtKB-EC"/>
</dbReference>
<dbReference type="PROSITE" id="PS52004">
    <property type="entry name" value="KS3_2"/>
    <property type="match status" value="1"/>
</dbReference>
<feature type="compositionally biased region" description="Polar residues" evidence="6">
    <location>
        <begin position="3052"/>
        <end position="3062"/>
    </location>
</feature>
<dbReference type="SMART" id="SM00825">
    <property type="entry name" value="PKS_KS"/>
    <property type="match status" value="1"/>
</dbReference>
<feature type="domain" description="PKS/mFAS DH" evidence="11">
    <location>
        <begin position="1789"/>
        <end position="2095"/>
    </location>
</feature>
<dbReference type="EMBL" id="JARQWQ010000120">
    <property type="protein sequence ID" value="KAK2549820.1"/>
    <property type="molecule type" value="Genomic_DNA"/>
</dbReference>
<evidence type="ECO:0000259" key="9">
    <source>
        <dbReference type="PROSITE" id="PS50156"/>
    </source>
</evidence>
<evidence type="ECO:0000259" key="8">
    <source>
        <dbReference type="PROSITE" id="PS50075"/>
    </source>
</evidence>
<dbReference type="InterPro" id="IPR009081">
    <property type="entry name" value="PP-bd_ACP"/>
</dbReference>
<evidence type="ECO:0000313" key="13">
    <source>
        <dbReference type="Proteomes" id="UP001249851"/>
    </source>
</evidence>
<dbReference type="PROSITE" id="PS50156">
    <property type="entry name" value="SSD"/>
    <property type="match status" value="1"/>
</dbReference>
<feature type="transmembrane region" description="Helical" evidence="7">
    <location>
        <begin position="764"/>
        <end position="790"/>
    </location>
</feature>
<dbReference type="InterPro" id="IPR014031">
    <property type="entry name" value="Ketoacyl_synth_C"/>
</dbReference>
<dbReference type="Pfam" id="PF02801">
    <property type="entry name" value="Ketoacyl-synt_C"/>
    <property type="match status" value="1"/>
</dbReference>
<dbReference type="InterPro" id="IPR016035">
    <property type="entry name" value="Acyl_Trfase/lysoPLipase"/>
</dbReference>
<dbReference type="GO" id="GO:0004312">
    <property type="term" value="F:fatty acid synthase activity"/>
    <property type="evidence" value="ECO:0007669"/>
    <property type="project" value="TreeGrafter"/>
</dbReference>
<feature type="domain" description="Ketosynthase family 3 (KS3)" evidence="10">
    <location>
        <begin position="867"/>
        <end position="1301"/>
    </location>
</feature>
<dbReference type="Pfam" id="PF08659">
    <property type="entry name" value="KR"/>
    <property type="match status" value="1"/>
</dbReference>
<evidence type="ECO:0000259" key="10">
    <source>
        <dbReference type="PROSITE" id="PS52004"/>
    </source>
</evidence>
<dbReference type="PROSITE" id="PS51257">
    <property type="entry name" value="PROKAR_LIPOPROTEIN"/>
    <property type="match status" value="1"/>
</dbReference>
<dbReference type="InterPro" id="IPR020807">
    <property type="entry name" value="PKS_DH"/>
</dbReference>
<accession>A0AAD9PWA3</accession>
<dbReference type="GO" id="GO:0004315">
    <property type="term" value="F:3-oxoacyl-[acyl-carrier-protein] synthase activity"/>
    <property type="evidence" value="ECO:0007669"/>
    <property type="project" value="InterPro"/>
</dbReference>
<feature type="region of interest" description="N-terminal hotdog fold" evidence="5">
    <location>
        <begin position="1789"/>
        <end position="1915"/>
    </location>
</feature>
<dbReference type="Gene3D" id="3.40.50.1820">
    <property type="entry name" value="alpha/beta hydrolase"/>
    <property type="match status" value="1"/>
</dbReference>
<reference evidence="12" key="1">
    <citation type="journal article" date="2023" name="G3 (Bethesda)">
        <title>Whole genome assembly and annotation of the endangered Caribbean coral Acropora cervicornis.</title>
        <authorList>
            <person name="Selwyn J.D."/>
            <person name="Vollmer S.V."/>
        </authorList>
    </citation>
    <scope>NUCLEOTIDE SEQUENCE</scope>
    <source>
        <strain evidence="12">K2</strain>
    </source>
</reference>
<feature type="active site" description="Proton acceptor; for dehydratase activity" evidence="5">
    <location>
        <position position="1822"/>
    </location>
</feature>
<keyword evidence="2" id="KW-0596">Phosphopantetheine</keyword>
<dbReference type="InterPro" id="IPR000731">
    <property type="entry name" value="SSD"/>
</dbReference>
<dbReference type="Gene3D" id="3.10.129.110">
    <property type="entry name" value="Polyketide synthase dehydratase"/>
    <property type="match status" value="1"/>
</dbReference>
<evidence type="ECO:0000259" key="11">
    <source>
        <dbReference type="PROSITE" id="PS52019"/>
    </source>
</evidence>
<dbReference type="InterPro" id="IPR016036">
    <property type="entry name" value="Malonyl_transacylase_ACP-bd"/>
</dbReference>
<feature type="region of interest" description="C-terminal hotdog fold" evidence="5">
    <location>
        <begin position="1946"/>
        <end position="2095"/>
    </location>
</feature>
<dbReference type="Pfam" id="PF00109">
    <property type="entry name" value="ketoacyl-synt"/>
    <property type="match status" value="1"/>
</dbReference>
<feature type="transmembrane region" description="Helical" evidence="7">
    <location>
        <begin position="399"/>
        <end position="420"/>
    </location>
</feature>
<dbReference type="Gene3D" id="3.30.70.3290">
    <property type="match status" value="1"/>
</dbReference>
<evidence type="ECO:0000256" key="5">
    <source>
        <dbReference type="PROSITE-ProRule" id="PRU01363"/>
    </source>
</evidence>
<keyword evidence="13" id="KW-1185">Reference proteome</keyword>
<gene>
    <name evidence="12" type="ORF">P5673_029642</name>
</gene>
<dbReference type="Gene3D" id="3.40.47.10">
    <property type="match status" value="1"/>
</dbReference>
<dbReference type="CDD" id="cd00833">
    <property type="entry name" value="PKS"/>
    <property type="match status" value="1"/>
</dbReference>
<feature type="transmembrane region" description="Helical" evidence="7">
    <location>
        <begin position="359"/>
        <end position="379"/>
    </location>
</feature>
<dbReference type="Pfam" id="PF14765">
    <property type="entry name" value="PS-DH"/>
    <property type="match status" value="1"/>
</dbReference>
<dbReference type="PANTHER" id="PTHR43775">
    <property type="entry name" value="FATTY ACID SYNTHASE"/>
    <property type="match status" value="1"/>
</dbReference>
<dbReference type="Gene3D" id="1.20.1640.10">
    <property type="entry name" value="Multidrug efflux transporter AcrB transmembrane domain"/>
    <property type="match status" value="1"/>
</dbReference>
<keyword evidence="7" id="KW-1133">Transmembrane helix</keyword>
<dbReference type="GO" id="GO:0006633">
    <property type="term" value="P:fatty acid biosynthetic process"/>
    <property type="evidence" value="ECO:0007669"/>
    <property type="project" value="InterPro"/>
</dbReference>
<comment type="caution">
    <text evidence="12">The sequence shown here is derived from an EMBL/GenBank/DDBJ whole genome shotgun (WGS) entry which is preliminary data.</text>
</comment>
<dbReference type="InterPro" id="IPR014030">
    <property type="entry name" value="Ketoacyl_synth_N"/>
</dbReference>
<dbReference type="InterPro" id="IPR036291">
    <property type="entry name" value="NAD(P)-bd_dom_sf"/>
</dbReference>
<evidence type="ECO:0000256" key="1">
    <source>
        <dbReference type="ARBA" id="ARBA00012480"/>
    </source>
</evidence>